<accession>A0A8S5TJG9</accession>
<dbReference type="EMBL" id="BK032833">
    <property type="protein sequence ID" value="DAF63211.1"/>
    <property type="molecule type" value="Genomic_DNA"/>
</dbReference>
<protein>
    <submittedName>
        <fullName evidence="1">Uncharacterized protein</fullName>
    </submittedName>
</protein>
<name>A0A8S5TJG9_9CAUD</name>
<proteinExistence type="predicted"/>
<reference evidence="1" key="1">
    <citation type="journal article" date="2021" name="Proc. Natl. Acad. Sci. U.S.A.">
        <title>A Catalog of Tens of Thousands of Viruses from Human Metagenomes Reveals Hidden Associations with Chronic Diseases.</title>
        <authorList>
            <person name="Tisza M.J."/>
            <person name="Buck C.B."/>
        </authorList>
    </citation>
    <scope>NUCLEOTIDE SEQUENCE</scope>
    <source>
        <strain evidence="1">Ct7yc1</strain>
    </source>
</reference>
<evidence type="ECO:0000313" key="1">
    <source>
        <dbReference type="EMBL" id="DAF63211.1"/>
    </source>
</evidence>
<organism evidence="1">
    <name type="scientific">Siphoviridae sp. ct7yc1</name>
    <dbReference type="NCBI Taxonomy" id="2827788"/>
    <lineage>
        <taxon>Viruses</taxon>
        <taxon>Duplodnaviria</taxon>
        <taxon>Heunggongvirae</taxon>
        <taxon>Uroviricota</taxon>
        <taxon>Caudoviricetes</taxon>
    </lineage>
</organism>
<sequence>MLKEKIKIFIIKRRLRREYKNLDEHKKAELDRFSECAFKILREYFPNLSEEQYCHLYSKITGLLEAKIFDLTTDKSWVSYRDNGRLWRDFAYICDFLKSEQETDEDSFKKISLERKNDDGQSCV</sequence>